<evidence type="ECO:0000313" key="4">
    <source>
        <dbReference type="Proteomes" id="UP000323506"/>
    </source>
</evidence>
<keyword evidence="1" id="KW-1133">Transmembrane helix</keyword>
<keyword evidence="1" id="KW-0812">Transmembrane</keyword>
<sequence>MASKQEQEDTVVDEVKLPEVCKMPCQCSCMLTMISNLLLLASMGLFLLALVFIFLIPPLPILQNPNSKTSTNIRKQQQ</sequence>
<dbReference type="EMBL" id="CM017690">
    <property type="protein sequence ID" value="TYH24612.1"/>
    <property type="molecule type" value="Genomic_DNA"/>
</dbReference>
<keyword evidence="4" id="KW-1185">Reference proteome</keyword>
<dbReference type="Proteomes" id="UP000323506">
    <property type="component" value="Chromosome A03"/>
</dbReference>
<organism evidence="2 4">
    <name type="scientific">Gossypium darwinii</name>
    <name type="common">Darwin's cotton</name>
    <name type="synonym">Gossypium barbadense var. darwinii</name>
    <dbReference type="NCBI Taxonomy" id="34276"/>
    <lineage>
        <taxon>Eukaryota</taxon>
        <taxon>Viridiplantae</taxon>
        <taxon>Streptophyta</taxon>
        <taxon>Embryophyta</taxon>
        <taxon>Tracheophyta</taxon>
        <taxon>Spermatophyta</taxon>
        <taxon>Magnoliopsida</taxon>
        <taxon>eudicotyledons</taxon>
        <taxon>Gunneridae</taxon>
        <taxon>Pentapetalae</taxon>
        <taxon>rosids</taxon>
        <taxon>malvids</taxon>
        <taxon>Malvales</taxon>
        <taxon>Malvaceae</taxon>
        <taxon>Malvoideae</taxon>
        <taxon>Gossypium</taxon>
    </lineage>
</organism>
<evidence type="ECO:0008006" key="5">
    <source>
        <dbReference type="Google" id="ProtNLM"/>
    </source>
</evidence>
<dbReference type="AlphaFoldDB" id="A0A5D2H352"/>
<reference evidence="2 4" key="1">
    <citation type="submission" date="2019-06" db="EMBL/GenBank/DDBJ databases">
        <title>WGS assembly of Gossypium darwinii.</title>
        <authorList>
            <person name="Chen Z.J."/>
            <person name="Sreedasyam A."/>
            <person name="Ando A."/>
            <person name="Song Q."/>
            <person name="De L."/>
            <person name="Hulse-Kemp A."/>
            <person name="Ding M."/>
            <person name="Ye W."/>
            <person name="Kirkbride R."/>
            <person name="Jenkins J."/>
            <person name="Plott C."/>
            <person name="Lovell J."/>
            <person name="Lin Y.-M."/>
            <person name="Vaughn R."/>
            <person name="Liu B."/>
            <person name="Li W."/>
            <person name="Simpson S."/>
            <person name="Scheffler B."/>
            <person name="Saski C."/>
            <person name="Grover C."/>
            <person name="Hu G."/>
            <person name="Conover J."/>
            <person name="Carlson J."/>
            <person name="Shu S."/>
            <person name="Boston L."/>
            <person name="Williams M."/>
            <person name="Peterson D."/>
            <person name="Mcgee K."/>
            <person name="Jones D."/>
            <person name="Wendel J."/>
            <person name="Stelly D."/>
            <person name="Grimwood J."/>
            <person name="Schmutz J."/>
        </authorList>
    </citation>
    <scope>NUCLEOTIDE SEQUENCE [LARGE SCALE GENOMIC DNA]</scope>
    <source>
        <strain evidence="2">1808015.09</strain>
    </source>
</reference>
<dbReference type="EMBL" id="CM017690">
    <property type="protein sequence ID" value="TYH24611.1"/>
    <property type="molecule type" value="Genomic_DNA"/>
</dbReference>
<keyword evidence="1" id="KW-0472">Membrane</keyword>
<protein>
    <recommendedName>
        <fullName evidence="5">Transmembrane protein</fullName>
    </recommendedName>
</protein>
<evidence type="ECO:0000256" key="1">
    <source>
        <dbReference type="SAM" id="Phobius"/>
    </source>
</evidence>
<accession>A0A5D2H352</accession>
<proteinExistence type="predicted"/>
<evidence type="ECO:0000313" key="3">
    <source>
        <dbReference type="EMBL" id="TYH24612.1"/>
    </source>
</evidence>
<name>A0A5D2H352_GOSDA</name>
<feature type="transmembrane region" description="Helical" evidence="1">
    <location>
        <begin position="37"/>
        <end position="56"/>
    </location>
</feature>
<gene>
    <name evidence="2" type="ORF">ES288_A03G105200v1</name>
    <name evidence="3" type="ORF">ES288_A03G105300v1</name>
</gene>
<evidence type="ECO:0000313" key="2">
    <source>
        <dbReference type="EMBL" id="TYH24611.1"/>
    </source>
</evidence>